<name>A0A699XQ11_TANCI</name>
<dbReference type="EMBL" id="BKCJ011890447">
    <property type="protein sequence ID" value="GFD61383.1"/>
    <property type="molecule type" value="Genomic_DNA"/>
</dbReference>
<accession>A0A699XQ11</accession>
<proteinExistence type="predicted"/>
<gene>
    <name evidence="1" type="ORF">Tci_933352</name>
</gene>
<organism evidence="1">
    <name type="scientific">Tanacetum cinerariifolium</name>
    <name type="common">Dalmatian daisy</name>
    <name type="synonym">Chrysanthemum cinerariifolium</name>
    <dbReference type="NCBI Taxonomy" id="118510"/>
    <lineage>
        <taxon>Eukaryota</taxon>
        <taxon>Viridiplantae</taxon>
        <taxon>Streptophyta</taxon>
        <taxon>Embryophyta</taxon>
        <taxon>Tracheophyta</taxon>
        <taxon>Spermatophyta</taxon>
        <taxon>Magnoliopsida</taxon>
        <taxon>eudicotyledons</taxon>
        <taxon>Gunneridae</taxon>
        <taxon>Pentapetalae</taxon>
        <taxon>asterids</taxon>
        <taxon>campanulids</taxon>
        <taxon>Asterales</taxon>
        <taxon>Asteraceae</taxon>
        <taxon>Asteroideae</taxon>
        <taxon>Anthemideae</taxon>
        <taxon>Anthemidinae</taxon>
        <taxon>Tanacetum</taxon>
    </lineage>
</organism>
<feature type="non-terminal residue" evidence="1">
    <location>
        <position position="1"/>
    </location>
</feature>
<reference evidence="1" key="1">
    <citation type="journal article" date="2019" name="Sci. Rep.">
        <title>Draft genome of Tanacetum cinerariifolium, the natural source of mosquito coil.</title>
        <authorList>
            <person name="Yamashiro T."/>
            <person name="Shiraishi A."/>
            <person name="Satake H."/>
            <person name="Nakayama K."/>
        </authorList>
    </citation>
    <scope>NUCLEOTIDE SEQUENCE</scope>
</reference>
<comment type="caution">
    <text evidence="1">The sequence shown here is derived from an EMBL/GenBank/DDBJ whole genome shotgun (WGS) entry which is preliminary data.</text>
</comment>
<sequence length="76" mass="8887">IEFLLKTKEQIEEEENYAIESINKTPAQKAAKRMKPNEEVKDVKDLKQRLEIVPVEEDDVYTEATPLVRKVPIVDY</sequence>
<dbReference type="AlphaFoldDB" id="A0A699XQ11"/>
<evidence type="ECO:0000313" key="1">
    <source>
        <dbReference type="EMBL" id="GFD61383.1"/>
    </source>
</evidence>
<protein>
    <submittedName>
        <fullName evidence="1">Uncharacterized protein</fullName>
    </submittedName>
</protein>